<name>A0A1Q2CUP4_9ACTN</name>
<organism evidence="2 3">
    <name type="scientific">Tessaracoccus flavescens</name>
    <dbReference type="NCBI Taxonomy" id="399497"/>
    <lineage>
        <taxon>Bacteria</taxon>
        <taxon>Bacillati</taxon>
        <taxon>Actinomycetota</taxon>
        <taxon>Actinomycetes</taxon>
        <taxon>Propionibacteriales</taxon>
        <taxon>Propionibacteriaceae</taxon>
        <taxon>Tessaracoccus</taxon>
    </lineage>
</organism>
<proteinExistence type="predicted"/>
<reference evidence="2 3" key="1">
    <citation type="journal article" date="2008" name="Int. J. Syst. Evol. Microbiol.">
        <title>Tessaracoccus flavescens sp. nov., isolated from marine sediment.</title>
        <authorList>
            <person name="Lee D.W."/>
            <person name="Lee S.D."/>
        </authorList>
    </citation>
    <scope>NUCLEOTIDE SEQUENCE [LARGE SCALE GENOMIC DNA]</scope>
    <source>
        <strain evidence="2 3">SST-39T</strain>
    </source>
</reference>
<sequence>MIDLTHPQRLIVEAEFAEPPAARFVSAYQAAQQIAVAVVAAAPRWARGRTDVWPLLAAAAPELAEWAAYFAAYAPAAQIGTVSERVAADMVRAAGQFLAEAARWLRRRERAVAAEAI</sequence>
<dbReference type="EMBL" id="CP019607">
    <property type="protein sequence ID" value="AQP49814.1"/>
    <property type="molecule type" value="Genomic_DNA"/>
</dbReference>
<evidence type="ECO:0000259" key="1">
    <source>
        <dbReference type="Pfam" id="PF18726"/>
    </source>
</evidence>
<accession>A0A1Q2CUP4</accession>
<dbReference type="InterPro" id="IPR040891">
    <property type="entry name" value="HEPN_SAV_6107"/>
</dbReference>
<dbReference type="Pfam" id="PF18726">
    <property type="entry name" value="HEPN_SAV_6107"/>
    <property type="match status" value="1"/>
</dbReference>
<evidence type="ECO:0000313" key="2">
    <source>
        <dbReference type="EMBL" id="AQP49814.1"/>
    </source>
</evidence>
<keyword evidence="3" id="KW-1185">Reference proteome</keyword>
<dbReference type="RefSeq" id="WP_077347497.1">
    <property type="nucleotide sequence ID" value="NZ_CP019607.1"/>
</dbReference>
<dbReference type="KEGG" id="tfa:BW733_02195"/>
<evidence type="ECO:0000313" key="3">
    <source>
        <dbReference type="Proteomes" id="UP000188235"/>
    </source>
</evidence>
<dbReference type="Proteomes" id="UP000188235">
    <property type="component" value="Chromosome"/>
</dbReference>
<dbReference type="STRING" id="399497.BW733_02195"/>
<feature type="domain" description="SAV-6107-like HEPN" evidence="1">
    <location>
        <begin position="14"/>
        <end position="100"/>
    </location>
</feature>
<gene>
    <name evidence="2" type="ORF">BW733_02195</name>
</gene>
<protein>
    <recommendedName>
        <fullName evidence="1">SAV-6107-like HEPN domain-containing protein</fullName>
    </recommendedName>
</protein>
<dbReference type="AlphaFoldDB" id="A0A1Q2CUP4"/>